<keyword evidence="3" id="KW-0479">Metal-binding</keyword>
<dbReference type="GO" id="GO:0046872">
    <property type="term" value="F:metal ion binding"/>
    <property type="evidence" value="ECO:0007669"/>
    <property type="project" value="UniProtKB-KW"/>
</dbReference>
<feature type="binding site" evidence="3">
    <location>
        <position position="285"/>
    </location>
    <ligand>
        <name>Mg(2+)</name>
        <dbReference type="ChEBI" id="CHEBI:18420"/>
        <label>1</label>
    </ligand>
</feature>
<evidence type="ECO:0000256" key="2">
    <source>
        <dbReference type="ARBA" id="ARBA00022801"/>
    </source>
</evidence>
<dbReference type="GO" id="GO:0016787">
    <property type="term" value="F:hydrolase activity"/>
    <property type="evidence" value="ECO:0007669"/>
    <property type="project" value="UniProtKB-KW"/>
</dbReference>
<dbReference type="EMBL" id="CP048852">
    <property type="protein sequence ID" value="QIW78576.1"/>
    <property type="molecule type" value="Genomic_DNA"/>
</dbReference>
<dbReference type="Proteomes" id="UP000501914">
    <property type="component" value="Chromosome"/>
</dbReference>
<gene>
    <name evidence="4" type="ORF">G4P54_01330</name>
</gene>
<dbReference type="AlphaFoldDB" id="A0A6H0WGR9"/>
<name>A0A6H0WGR9_9BACI</name>
<sequence length="341" mass="39398">MRGRRMIDRWEDDNKSFLRLNIKNKVLPTIYGGIIGDMLGVPVEFKKREDFHVQDVVGYGTYNQPPGTWSDDTSLTLCLVENMIEKGNTNDLMQKFKQYQDEGYWTPYGEMFDIGRTTVEAITRFRRGVLPEKCGGQSEFDNGNGALMRISPLVFVLHKEFDFVKKAEMIKKYTEITHAHPRAIVGSIIYVELLLRLYYNNSIDQSLREVKELFDENFTKEHIYHKELTHYERIFDQSFLNTPREEIRSDGYAVHTLEAAIWCFGTTTSFTEAVLTAVNLGEDTDTVASITGAIAGMYYKMEGIPENWLAKIARKQDVDKLIKNFYEYCADKAIIDEYGNI</sequence>
<evidence type="ECO:0000256" key="3">
    <source>
        <dbReference type="PIRSR" id="PIRSR605502-1"/>
    </source>
</evidence>
<keyword evidence="5" id="KW-1185">Reference proteome</keyword>
<organism evidence="4 5">
    <name type="scientific">Bacillus tequilensis</name>
    <dbReference type="NCBI Taxonomy" id="227866"/>
    <lineage>
        <taxon>Bacteria</taxon>
        <taxon>Bacillati</taxon>
        <taxon>Bacillota</taxon>
        <taxon>Bacilli</taxon>
        <taxon>Bacillales</taxon>
        <taxon>Bacillaceae</taxon>
        <taxon>Bacillus</taxon>
    </lineage>
</organism>
<keyword evidence="2 4" id="KW-0378">Hydrolase</keyword>
<keyword evidence="3" id="KW-0460">Magnesium</keyword>
<dbReference type="KEGG" id="bteq:G4P54_01330"/>
<comment type="similarity">
    <text evidence="1">Belongs to the ADP-ribosylglycohydrolase family.</text>
</comment>
<feature type="binding site" evidence="3">
    <location>
        <position position="286"/>
    </location>
    <ligand>
        <name>Mg(2+)</name>
        <dbReference type="ChEBI" id="CHEBI:18420"/>
        <label>1</label>
    </ligand>
</feature>
<dbReference type="PANTHER" id="PTHR16222:SF24">
    <property type="entry name" value="ADP-RIBOSYLHYDROLASE ARH3"/>
    <property type="match status" value="1"/>
</dbReference>
<feature type="binding site" evidence="3">
    <location>
        <position position="70"/>
    </location>
    <ligand>
        <name>Mg(2+)</name>
        <dbReference type="ChEBI" id="CHEBI:18420"/>
        <label>1</label>
    </ligand>
</feature>
<protein>
    <submittedName>
        <fullName evidence="4">ADP-ribosylglycohydrolase family protein</fullName>
    </submittedName>
</protein>
<dbReference type="InterPro" id="IPR050792">
    <property type="entry name" value="ADP-ribosylglycohydrolase"/>
</dbReference>
<evidence type="ECO:0000313" key="5">
    <source>
        <dbReference type="Proteomes" id="UP000501914"/>
    </source>
</evidence>
<feature type="binding site" evidence="3">
    <location>
        <position position="72"/>
    </location>
    <ligand>
        <name>Mg(2+)</name>
        <dbReference type="ChEBI" id="CHEBI:18420"/>
        <label>1</label>
    </ligand>
</feature>
<dbReference type="PANTHER" id="PTHR16222">
    <property type="entry name" value="ADP-RIBOSYLGLYCOHYDROLASE"/>
    <property type="match status" value="1"/>
</dbReference>
<proteinExistence type="inferred from homology"/>
<evidence type="ECO:0000313" key="4">
    <source>
        <dbReference type="EMBL" id="QIW78576.1"/>
    </source>
</evidence>
<evidence type="ECO:0000256" key="1">
    <source>
        <dbReference type="ARBA" id="ARBA00010702"/>
    </source>
</evidence>
<dbReference type="InterPro" id="IPR036705">
    <property type="entry name" value="Ribosyl_crysJ1_sf"/>
</dbReference>
<accession>A0A6H0WGR9</accession>
<dbReference type="RefSeq" id="WP_167871537.1">
    <property type="nucleotide sequence ID" value="NZ_CP048852.1"/>
</dbReference>
<feature type="binding site" evidence="3">
    <location>
        <position position="71"/>
    </location>
    <ligand>
        <name>Mg(2+)</name>
        <dbReference type="ChEBI" id="CHEBI:18420"/>
        <label>1</label>
    </ligand>
</feature>
<dbReference type="Gene3D" id="1.10.4080.10">
    <property type="entry name" value="ADP-ribosylation/Crystallin J1"/>
    <property type="match status" value="1"/>
</dbReference>
<reference evidence="4 5" key="1">
    <citation type="submission" date="2020-02" db="EMBL/GenBank/DDBJ databases">
        <title>Genome sequencing, annotation and comparative genomic analysis of Bacillus tequilensis EA-CB0015, an effective biological control agent against Pseudocercospora fijiensis in banana plants.</title>
        <authorList>
            <person name="Cuellar-Gaviria T.Z."/>
            <person name="Ju K.-S."/>
            <person name="Villegas-Escobar V."/>
        </authorList>
    </citation>
    <scope>NUCLEOTIDE SEQUENCE [LARGE SCALE GENOMIC DNA]</scope>
    <source>
        <strain evidence="4 5">EA-CB0015</strain>
    </source>
</reference>
<dbReference type="Pfam" id="PF03747">
    <property type="entry name" value="ADP_ribosyl_GH"/>
    <property type="match status" value="1"/>
</dbReference>
<comment type="cofactor">
    <cofactor evidence="3">
        <name>Mg(2+)</name>
        <dbReference type="ChEBI" id="CHEBI:18420"/>
    </cofactor>
    <text evidence="3">Binds 2 magnesium ions per subunit.</text>
</comment>
<dbReference type="SUPFAM" id="SSF101478">
    <property type="entry name" value="ADP-ribosylglycohydrolase"/>
    <property type="match status" value="1"/>
</dbReference>
<dbReference type="InterPro" id="IPR005502">
    <property type="entry name" value="Ribosyl_crysJ1"/>
</dbReference>
<feature type="binding site" evidence="3">
    <location>
        <position position="283"/>
    </location>
    <ligand>
        <name>Mg(2+)</name>
        <dbReference type="ChEBI" id="CHEBI:18420"/>
        <label>1</label>
    </ligand>
</feature>